<dbReference type="SUPFAM" id="SSF52058">
    <property type="entry name" value="L domain-like"/>
    <property type="match status" value="1"/>
</dbReference>
<evidence type="ECO:0000256" key="4">
    <source>
        <dbReference type="ARBA" id="ARBA00022527"/>
    </source>
</evidence>
<dbReference type="Proteomes" id="UP000244005">
    <property type="component" value="Unassembled WGS sequence"/>
</dbReference>
<dbReference type="FunFam" id="3.80.10.10:FF:000077">
    <property type="entry name" value="LRR receptor-like serine/threonine-protein kinase ERL1"/>
    <property type="match status" value="1"/>
</dbReference>
<evidence type="ECO:0000256" key="14">
    <source>
        <dbReference type="ARBA" id="ARBA00023136"/>
    </source>
</evidence>
<dbReference type="GO" id="GO:0038023">
    <property type="term" value="F:signaling receptor activity"/>
    <property type="evidence" value="ECO:0000318"/>
    <property type="project" value="GO_Central"/>
</dbReference>
<feature type="chain" id="PRO_5015340894" description="non-specific serine/threonine protein kinase" evidence="19">
    <location>
        <begin position="30"/>
        <end position="982"/>
    </location>
</feature>
<evidence type="ECO:0000256" key="17">
    <source>
        <dbReference type="PROSITE-ProRule" id="PRU10141"/>
    </source>
</evidence>
<dbReference type="Gene3D" id="3.80.10.10">
    <property type="entry name" value="Ribonuclease Inhibitor"/>
    <property type="match status" value="3"/>
</dbReference>
<evidence type="ECO:0000256" key="10">
    <source>
        <dbReference type="ARBA" id="ARBA00022741"/>
    </source>
</evidence>
<dbReference type="PROSITE" id="PS51257">
    <property type="entry name" value="PROKAR_LIPOPROTEIN"/>
    <property type="match status" value="1"/>
</dbReference>
<dbReference type="PROSITE" id="PS00108">
    <property type="entry name" value="PROTEIN_KINASE_ST"/>
    <property type="match status" value="1"/>
</dbReference>
<dbReference type="SUPFAM" id="SSF56112">
    <property type="entry name" value="Protein kinase-like (PK-like)"/>
    <property type="match status" value="1"/>
</dbReference>
<sequence length="982" mass="107422">MKEGTRSKRGVLILVVLLLAACDHGSCWSSEEVVKNALLMVKDALGGAETALSGWDLRGVDNPPSLCLWDRITCDNNTFEVIGLNLSRLGLSGEISPAIGTLTSLQYLDMSENNISGFIPAEIGQCKSLRILRLSGNVLGGEIPYTIGFLEHLEELSLQNNGIGGPIPATLSELPRLKTLNLAYNHLTGEIPSLLYWSQVMEIFMVRGNQLTGTISPDICELTSVWYFNVRENNLSGGIPSNIGNCTSFEIMDLGYNQLRGEIPYNIGFMQVSTLSLENNFLSGSIPEVIGLMRALLILDLSNNLFDGPIPPRLGNLTYLNKLYLHGNRLSGPIPASFGNMTSLQYLFMHDNQLTGPVPSEFGRLQLFDLRLSGNRLDGALPTNLSACTSLNKLDLHGNLFTGSIPPEYDMLDNLTHLNLSSNFLSGSIPEELGRVVNLDTLDLSYNNLNGDIPHSVGRLEHLLVLSLQGNMLSGAIPRSLGNLSSLLNLDLSRNDLSGSIPVELGQLQQLNALLLDHNNLSGILAPDLAKCFSLQVLNVSYNALHGSIPQGENFAKFPASAFLGNPNLCGAKIKRVCSWDQAKASSSLGASSIWSVTAVAICLVALLIFAVFRAAQPKRPGKARNVSPEGPPRVIVYHMGLVIQSYDELLRITDNLNEDAVVGQGASSKVYKCVLKSGHAIAIKKLYNHHPQNLTEFENELQMLERVKHRNLVTLRGYSLSSLGHFLLYDYMENGSLYDVLHGPVKKIKLDWSTRLNIALGAAQGLAYLHHDCEPRIVHRDIKTCNILLDANLDAHIADFGIARNVQLANNHVSTYVVGTIGYIDPEYARTSKSNEKSDVYSYGIVLLELLTDKKAVNSDGNLLTWMNMHLANNTALSTISAEIRRSCTNIKPIEKVLQLAKLCTDRCSSNRPTMNDVVQVLLSLISGPVPPAQAKFMQRVSSKYMEMYVNPMYYKDVGGSDSNSDGQLLAKSGMSSTLEF</sequence>
<name>A0A2R6WNW5_MARPO</name>
<evidence type="ECO:0000259" key="20">
    <source>
        <dbReference type="PROSITE" id="PS50011"/>
    </source>
</evidence>
<evidence type="ECO:0000256" key="5">
    <source>
        <dbReference type="ARBA" id="ARBA00022614"/>
    </source>
</evidence>
<dbReference type="Pfam" id="PF00069">
    <property type="entry name" value="Pkinase"/>
    <property type="match status" value="1"/>
</dbReference>
<dbReference type="InterPro" id="IPR003591">
    <property type="entry name" value="Leu-rich_rpt_typical-subtyp"/>
</dbReference>
<evidence type="ECO:0000256" key="12">
    <source>
        <dbReference type="ARBA" id="ARBA00022840"/>
    </source>
</evidence>
<dbReference type="GO" id="GO:0005524">
    <property type="term" value="F:ATP binding"/>
    <property type="evidence" value="ECO:0007669"/>
    <property type="project" value="UniProtKB-UniRule"/>
</dbReference>
<evidence type="ECO:0000256" key="8">
    <source>
        <dbReference type="ARBA" id="ARBA00022729"/>
    </source>
</evidence>
<dbReference type="PROSITE" id="PS51450">
    <property type="entry name" value="LRR"/>
    <property type="match status" value="1"/>
</dbReference>
<dbReference type="InterPro" id="IPR000719">
    <property type="entry name" value="Prot_kinase_dom"/>
</dbReference>
<dbReference type="EMBL" id="KZ772742">
    <property type="protein sequence ID" value="PTQ35547.1"/>
    <property type="molecule type" value="Genomic_DNA"/>
</dbReference>
<dbReference type="GO" id="GO:0004674">
    <property type="term" value="F:protein serine/threonine kinase activity"/>
    <property type="evidence" value="ECO:0007669"/>
    <property type="project" value="UniProtKB-KW"/>
</dbReference>
<dbReference type="Gramene" id="Mp4g14620.1">
    <property type="protein sequence ID" value="Mp4g14620.1.cds1"/>
    <property type="gene ID" value="Mp4g14620"/>
</dbReference>
<dbReference type="SUPFAM" id="SSF52047">
    <property type="entry name" value="RNI-like"/>
    <property type="match status" value="1"/>
</dbReference>
<evidence type="ECO:0000256" key="9">
    <source>
        <dbReference type="ARBA" id="ARBA00022737"/>
    </source>
</evidence>
<comment type="similarity">
    <text evidence="2">Belongs to the protein kinase superfamily. Ser/Thr protein kinase family.</text>
</comment>
<dbReference type="OrthoDB" id="676979at2759"/>
<feature type="transmembrane region" description="Helical" evidence="18">
    <location>
        <begin position="594"/>
        <end position="616"/>
    </location>
</feature>
<dbReference type="SMART" id="SM00369">
    <property type="entry name" value="LRR_TYP"/>
    <property type="match status" value="7"/>
</dbReference>
<dbReference type="InterPro" id="IPR001611">
    <property type="entry name" value="Leu-rich_rpt"/>
</dbReference>
<dbReference type="InterPro" id="IPR050647">
    <property type="entry name" value="Plant_LRR-RLKs"/>
</dbReference>
<dbReference type="FunFam" id="3.30.200.20:FF:000288">
    <property type="entry name" value="LRR receptor-like serine/threonine-protein kinase ERECTA"/>
    <property type="match status" value="1"/>
</dbReference>
<keyword evidence="4" id="KW-0723">Serine/threonine-protein kinase</keyword>
<keyword evidence="14 18" id="KW-0472">Membrane</keyword>
<dbReference type="FunFam" id="3.80.10.10:FF:000233">
    <property type="entry name" value="Leucine-rich repeat receptor-like protein kinase TDR"/>
    <property type="match status" value="1"/>
</dbReference>
<dbReference type="InterPro" id="IPR011009">
    <property type="entry name" value="Kinase-like_dom_sf"/>
</dbReference>
<feature type="signal peptide" evidence="19">
    <location>
        <begin position="1"/>
        <end position="29"/>
    </location>
</feature>
<dbReference type="SMART" id="SM00220">
    <property type="entry name" value="S_TKc"/>
    <property type="match status" value="1"/>
</dbReference>
<dbReference type="PANTHER" id="PTHR48056:SF34">
    <property type="entry name" value="LRR RECEPTOR-LIKE SERINE_THREONINE-PROTEIN KINASE ERL1"/>
    <property type="match status" value="1"/>
</dbReference>
<keyword evidence="8 19" id="KW-0732">Signal</keyword>
<accession>A0A2R6WNW5</accession>
<dbReference type="FunFam" id="3.80.10.10:FF:000261">
    <property type="entry name" value="LRR receptor-like serine/threonine-protein kinase ERECTA"/>
    <property type="match status" value="1"/>
</dbReference>
<dbReference type="FunFam" id="1.10.510.10:FF:000290">
    <property type="entry name" value="LRR receptor-like serine/threonine-protein kinase ERECTA"/>
    <property type="match status" value="1"/>
</dbReference>
<evidence type="ECO:0000256" key="3">
    <source>
        <dbReference type="ARBA" id="ARBA00012513"/>
    </source>
</evidence>
<keyword evidence="11" id="KW-0418">Kinase</keyword>
<dbReference type="InterPro" id="IPR055414">
    <property type="entry name" value="LRR_R13L4/SHOC2-like"/>
</dbReference>
<feature type="domain" description="Protein kinase" evidence="20">
    <location>
        <begin position="657"/>
        <end position="927"/>
    </location>
</feature>
<keyword evidence="5" id="KW-0433">Leucine-rich repeat</keyword>
<evidence type="ECO:0000256" key="13">
    <source>
        <dbReference type="ARBA" id="ARBA00022989"/>
    </source>
</evidence>
<feature type="binding site" evidence="17">
    <location>
        <position position="686"/>
    </location>
    <ligand>
        <name>ATP</name>
        <dbReference type="ChEBI" id="CHEBI:30616"/>
    </ligand>
</feature>
<evidence type="ECO:0000256" key="1">
    <source>
        <dbReference type="ARBA" id="ARBA00004479"/>
    </source>
</evidence>
<keyword evidence="9" id="KW-0677">Repeat</keyword>
<evidence type="ECO:0000313" key="21">
    <source>
        <dbReference type="EMBL" id="PTQ35547.1"/>
    </source>
</evidence>
<dbReference type="Gene3D" id="1.10.510.10">
    <property type="entry name" value="Transferase(Phosphotransferase) domain 1"/>
    <property type="match status" value="1"/>
</dbReference>
<proteinExistence type="inferred from homology"/>
<evidence type="ECO:0000256" key="6">
    <source>
        <dbReference type="ARBA" id="ARBA00022679"/>
    </source>
</evidence>
<dbReference type="AlphaFoldDB" id="A0A2R6WNW5"/>
<keyword evidence="6" id="KW-0808">Transferase</keyword>
<keyword evidence="10 17" id="KW-0547">Nucleotide-binding</keyword>
<evidence type="ECO:0000313" key="22">
    <source>
        <dbReference type="Proteomes" id="UP000244005"/>
    </source>
</evidence>
<evidence type="ECO:0000256" key="11">
    <source>
        <dbReference type="ARBA" id="ARBA00022777"/>
    </source>
</evidence>
<evidence type="ECO:0000256" key="18">
    <source>
        <dbReference type="SAM" id="Phobius"/>
    </source>
</evidence>
<keyword evidence="22" id="KW-1185">Reference proteome</keyword>
<dbReference type="EC" id="2.7.11.1" evidence="3"/>
<gene>
    <name evidence="21" type="ORF">MARPO_0070s0019</name>
</gene>
<dbReference type="PANTHER" id="PTHR48056">
    <property type="entry name" value="LRR RECEPTOR-LIKE SERINE/THREONINE-PROTEIN KINASE-RELATED"/>
    <property type="match status" value="1"/>
</dbReference>
<evidence type="ECO:0000256" key="16">
    <source>
        <dbReference type="ARBA" id="ARBA00023180"/>
    </source>
</evidence>
<keyword evidence="7 18" id="KW-0812">Transmembrane</keyword>
<dbReference type="Pfam" id="PF23598">
    <property type="entry name" value="LRR_14"/>
    <property type="match status" value="1"/>
</dbReference>
<reference evidence="22" key="1">
    <citation type="journal article" date="2017" name="Cell">
        <title>Insights into land plant evolution garnered from the Marchantia polymorpha genome.</title>
        <authorList>
            <person name="Bowman J.L."/>
            <person name="Kohchi T."/>
            <person name="Yamato K.T."/>
            <person name="Jenkins J."/>
            <person name="Shu S."/>
            <person name="Ishizaki K."/>
            <person name="Yamaoka S."/>
            <person name="Nishihama R."/>
            <person name="Nakamura Y."/>
            <person name="Berger F."/>
            <person name="Adam C."/>
            <person name="Aki S.S."/>
            <person name="Althoff F."/>
            <person name="Araki T."/>
            <person name="Arteaga-Vazquez M.A."/>
            <person name="Balasubrmanian S."/>
            <person name="Barry K."/>
            <person name="Bauer D."/>
            <person name="Boehm C.R."/>
            <person name="Briginshaw L."/>
            <person name="Caballero-Perez J."/>
            <person name="Catarino B."/>
            <person name="Chen F."/>
            <person name="Chiyoda S."/>
            <person name="Chovatia M."/>
            <person name="Davies K.M."/>
            <person name="Delmans M."/>
            <person name="Demura T."/>
            <person name="Dierschke T."/>
            <person name="Dolan L."/>
            <person name="Dorantes-Acosta A.E."/>
            <person name="Eklund D.M."/>
            <person name="Florent S.N."/>
            <person name="Flores-Sandoval E."/>
            <person name="Fujiyama A."/>
            <person name="Fukuzawa H."/>
            <person name="Galik B."/>
            <person name="Grimanelli D."/>
            <person name="Grimwood J."/>
            <person name="Grossniklaus U."/>
            <person name="Hamada T."/>
            <person name="Haseloff J."/>
            <person name="Hetherington A.J."/>
            <person name="Higo A."/>
            <person name="Hirakawa Y."/>
            <person name="Hundley H.N."/>
            <person name="Ikeda Y."/>
            <person name="Inoue K."/>
            <person name="Inoue S.I."/>
            <person name="Ishida S."/>
            <person name="Jia Q."/>
            <person name="Kakita M."/>
            <person name="Kanazawa T."/>
            <person name="Kawai Y."/>
            <person name="Kawashima T."/>
            <person name="Kennedy M."/>
            <person name="Kinose K."/>
            <person name="Kinoshita T."/>
            <person name="Kohara Y."/>
            <person name="Koide E."/>
            <person name="Komatsu K."/>
            <person name="Kopischke S."/>
            <person name="Kubo M."/>
            <person name="Kyozuka J."/>
            <person name="Lagercrantz U."/>
            <person name="Lin S.S."/>
            <person name="Lindquist E."/>
            <person name="Lipzen A.M."/>
            <person name="Lu C.W."/>
            <person name="De Luna E."/>
            <person name="Martienssen R.A."/>
            <person name="Minamino N."/>
            <person name="Mizutani M."/>
            <person name="Mizutani M."/>
            <person name="Mochizuki N."/>
            <person name="Monte I."/>
            <person name="Mosher R."/>
            <person name="Nagasaki H."/>
            <person name="Nakagami H."/>
            <person name="Naramoto S."/>
            <person name="Nishitani K."/>
            <person name="Ohtani M."/>
            <person name="Okamoto T."/>
            <person name="Okumura M."/>
            <person name="Phillips J."/>
            <person name="Pollak B."/>
            <person name="Reinders A."/>
            <person name="Rovekamp M."/>
            <person name="Sano R."/>
            <person name="Sawa S."/>
            <person name="Schmid M.W."/>
            <person name="Shirakawa M."/>
            <person name="Solano R."/>
            <person name="Spunde A."/>
            <person name="Suetsugu N."/>
            <person name="Sugano S."/>
            <person name="Sugiyama A."/>
            <person name="Sun R."/>
            <person name="Suzuki Y."/>
            <person name="Takenaka M."/>
            <person name="Takezawa D."/>
            <person name="Tomogane H."/>
            <person name="Tsuzuki M."/>
            <person name="Ueda T."/>
            <person name="Umeda M."/>
            <person name="Ward J.M."/>
            <person name="Watanabe Y."/>
            <person name="Yazaki K."/>
            <person name="Yokoyama R."/>
            <person name="Yoshitake Y."/>
            <person name="Yotsui I."/>
            <person name="Zachgo S."/>
            <person name="Schmutz J."/>
        </authorList>
    </citation>
    <scope>NUCLEOTIDE SEQUENCE [LARGE SCALE GENOMIC DNA]</scope>
    <source>
        <strain evidence="22">Tak-1</strain>
    </source>
</reference>
<evidence type="ECO:0000256" key="19">
    <source>
        <dbReference type="SAM" id="SignalP"/>
    </source>
</evidence>
<organism evidence="21 22">
    <name type="scientific">Marchantia polymorpha</name>
    <name type="common">Common liverwort</name>
    <name type="synonym">Marchantia aquatica</name>
    <dbReference type="NCBI Taxonomy" id="3197"/>
    <lineage>
        <taxon>Eukaryota</taxon>
        <taxon>Viridiplantae</taxon>
        <taxon>Streptophyta</taxon>
        <taxon>Embryophyta</taxon>
        <taxon>Marchantiophyta</taxon>
        <taxon>Marchantiopsida</taxon>
        <taxon>Marchantiidae</taxon>
        <taxon>Marchantiales</taxon>
        <taxon>Marchantiaceae</taxon>
        <taxon>Marchantia</taxon>
    </lineage>
</organism>
<dbReference type="PROSITE" id="PS00107">
    <property type="entry name" value="PROTEIN_KINASE_ATP"/>
    <property type="match status" value="1"/>
</dbReference>
<comment type="subcellular location">
    <subcellularLocation>
        <location evidence="1">Membrane</location>
        <topology evidence="1">Single-pass type I membrane protein</topology>
    </subcellularLocation>
</comment>
<keyword evidence="15" id="KW-0675">Receptor</keyword>
<keyword evidence="13 18" id="KW-1133">Transmembrane helix</keyword>
<keyword evidence="12 17" id="KW-0067">ATP-binding</keyword>
<dbReference type="InterPro" id="IPR008271">
    <property type="entry name" value="Ser/Thr_kinase_AS"/>
</dbReference>
<dbReference type="PROSITE" id="PS50011">
    <property type="entry name" value="PROTEIN_KINASE_DOM"/>
    <property type="match status" value="1"/>
</dbReference>
<evidence type="ECO:0000256" key="7">
    <source>
        <dbReference type="ARBA" id="ARBA00022692"/>
    </source>
</evidence>
<dbReference type="Pfam" id="PF13855">
    <property type="entry name" value="LRR_8"/>
    <property type="match status" value="2"/>
</dbReference>
<protein>
    <recommendedName>
        <fullName evidence="3">non-specific serine/threonine protein kinase</fullName>
        <ecNumber evidence="3">2.7.11.1</ecNumber>
    </recommendedName>
</protein>
<dbReference type="Gene3D" id="3.30.200.20">
    <property type="entry name" value="Phosphorylase Kinase, domain 1"/>
    <property type="match status" value="1"/>
</dbReference>
<dbReference type="GO" id="GO:0005886">
    <property type="term" value="C:plasma membrane"/>
    <property type="evidence" value="ECO:0000318"/>
    <property type="project" value="GO_Central"/>
</dbReference>
<dbReference type="GO" id="GO:0009791">
    <property type="term" value="P:post-embryonic development"/>
    <property type="evidence" value="ECO:0007669"/>
    <property type="project" value="UniProtKB-ARBA"/>
</dbReference>
<evidence type="ECO:0000256" key="2">
    <source>
        <dbReference type="ARBA" id="ARBA00008684"/>
    </source>
</evidence>
<dbReference type="GO" id="GO:0009755">
    <property type="term" value="P:hormone-mediated signaling pathway"/>
    <property type="evidence" value="ECO:0000318"/>
    <property type="project" value="GO_Central"/>
</dbReference>
<dbReference type="InterPro" id="IPR032675">
    <property type="entry name" value="LRR_dom_sf"/>
</dbReference>
<dbReference type="OMA" id="RYCSWRG"/>
<evidence type="ECO:0000256" key="15">
    <source>
        <dbReference type="ARBA" id="ARBA00023170"/>
    </source>
</evidence>
<dbReference type="InterPro" id="IPR017441">
    <property type="entry name" value="Protein_kinase_ATP_BS"/>
</dbReference>
<keyword evidence="16" id="KW-0325">Glycoprotein</keyword>
<dbReference type="Pfam" id="PF00560">
    <property type="entry name" value="LRR_1"/>
    <property type="match status" value="3"/>
</dbReference>